<keyword evidence="3" id="KW-1185">Reference proteome</keyword>
<accession>A0ABU2K7W5</accession>
<reference evidence="3" key="1">
    <citation type="submission" date="2023-07" db="EMBL/GenBank/DDBJ databases">
        <title>30 novel species of actinomycetes from the DSMZ collection.</title>
        <authorList>
            <person name="Nouioui I."/>
        </authorList>
    </citation>
    <scope>NUCLEOTIDE SEQUENCE [LARGE SCALE GENOMIC DNA]</scope>
    <source>
        <strain evidence="3">DSM 46792</strain>
    </source>
</reference>
<comment type="caution">
    <text evidence="2">The sequence shown here is derived from an EMBL/GenBank/DDBJ whole genome shotgun (WGS) entry which is preliminary data.</text>
</comment>
<sequence>MSNALLQAGRVRGGYPRAISHPGAHMAQGALRGRDRLAAAMRPVVHRAFDGASTGTVVDVGGGTAQARALRPSGWRYIAVDNDERLAGDQTDGMERITGSASGRHPRPESRLSADLSSVFDVVSVDRLRLPHHCIVVRARQKR</sequence>
<evidence type="ECO:0000313" key="2">
    <source>
        <dbReference type="EMBL" id="MDT0276278.1"/>
    </source>
</evidence>
<dbReference type="EMBL" id="JAVREI010000005">
    <property type="protein sequence ID" value="MDT0276278.1"/>
    <property type="molecule type" value="Genomic_DNA"/>
</dbReference>
<name>A0ABU2K7W5_9ACTN</name>
<protein>
    <recommendedName>
        <fullName evidence="4">Methyltransferase domain-containing protein</fullName>
    </recommendedName>
</protein>
<feature type="region of interest" description="Disordered" evidence="1">
    <location>
        <begin position="88"/>
        <end position="112"/>
    </location>
</feature>
<evidence type="ECO:0000313" key="3">
    <source>
        <dbReference type="Proteomes" id="UP001183222"/>
    </source>
</evidence>
<organism evidence="2 3">
    <name type="scientific">Blastococcus goldschmidtiae</name>
    <dbReference type="NCBI Taxonomy" id="3075546"/>
    <lineage>
        <taxon>Bacteria</taxon>
        <taxon>Bacillati</taxon>
        <taxon>Actinomycetota</taxon>
        <taxon>Actinomycetes</taxon>
        <taxon>Geodermatophilales</taxon>
        <taxon>Geodermatophilaceae</taxon>
        <taxon>Blastococcus</taxon>
    </lineage>
</organism>
<evidence type="ECO:0008006" key="4">
    <source>
        <dbReference type="Google" id="ProtNLM"/>
    </source>
</evidence>
<gene>
    <name evidence="2" type="ORF">RM425_10250</name>
</gene>
<dbReference type="RefSeq" id="WP_311345090.1">
    <property type="nucleotide sequence ID" value="NZ_JAVREI010000005.1"/>
</dbReference>
<proteinExistence type="predicted"/>
<dbReference type="Proteomes" id="UP001183222">
    <property type="component" value="Unassembled WGS sequence"/>
</dbReference>
<evidence type="ECO:0000256" key="1">
    <source>
        <dbReference type="SAM" id="MobiDB-lite"/>
    </source>
</evidence>